<name>A0A9P4HAV4_9PLEO</name>
<evidence type="ECO:0000313" key="3">
    <source>
        <dbReference type="Proteomes" id="UP000799777"/>
    </source>
</evidence>
<organism evidence="2 3">
    <name type="scientific">Setomelanomma holmii</name>
    <dbReference type="NCBI Taxonomy" id="210430"/>
    <lineage>
        <taxon>Eukaryota</taxon>
        <taxon>Fungi</taxon>
        <taxon>Dikarya</taxon>
        <taxon>Ascomycota</taxon>
        <taxon>Pezizomycotina</taxon>
        <taxon>Dothideomycetes</taxon>
        <taxon>Pleosporomycetidae</taxon>
        <taxon>Pleosporales</taxon>
        <taxon>Pleosporineae</taxon>
        <taxon>Phaeosphaeriaceae</taxon>
        <taxon>Setomelanomma</taxon>
    </lineage>
</organism>
<accession>A0A9P4HAV4</accession>
<comment type="caution">
    <text evidence="2">The sequence shown here is derived from an EMBL/GenBank/DDBJ whole genome shotgun (WGS) entry which is preliminary data.</text>
</comment>
<protein>
    <submittedName>
        <fullName evidence="2">Uncharacterized protein</fullName>
    </submittedName>
</protein>
<gene>
    <name evidence="2" type="ORF">EK21DRAFT_36818</name>
</gene>
<dbReference type="OrthoDB" id="3795038at2759"/>
<dbReference type="AlphaFoldDB" id="A0A9P4HAV4"/>
<evidence type="ECO:0000256" key="1">
    <source>
        <dbReference type="SAM" id="MobiDB-lite"/>
    </source>
</evidence>
<keyword evidence="3" id="KW-1185">Reference proteome</keyword>
<sequence length="134" mass="14407">GWTDRELLVSLVKTLEYSNATLQYTEAACPPGRNANGFRQKINALKRNMKDEIEAIKAGNGNPVKSTPNKKAANGDGTPKSTPRKRKGKADGEENEGDASAKKRGRAKKNAAAEVLENVDEGVKVKDEPEGEDG</sequence>
<evidence type="ECO:0000313" key="2">
    <source>
        <dbReference type="EMBL" id="KAF2030829.1"/>
    </source>
</evidence>
<reference evidence="2" key="1">
    <citation type="journal article" date="2020" name="Stud. Mycol.">
        <title>101 Dothideomycetes genomes: a test case for predicting lifestyles and emergence of pathogens.</title>
        <authorList>
            <person name="Haridas S."/>
            <person name="Albert R."/>
            <person name="Binder M."/>
            <person name="Bloem J."/>
            <person name="Labutti K."/>
            <person name="Salamov A."/>
            <person name="Andreopoulos B."/>
            <person name="Baker S."/>
            <person name="Barry K."/>
            <person name="Bills G."/>
            <person name="Bluhm B."/>
            <person name="Cannon C."/>
            <person name="Castanera R."/>
            <person name="Culley D."/>
            <person name="Daum C."/>
            <person name="Ezra D."/>
            <person name="Gonzalez J."/>
            <person name="Henrissat B."/>
            <person name="Kuo A."/>
            <person name="Liang C."/>
            <person name="Lipzen A."/>
            <person name="Lutzoni F."/>
            <person name="Magnuson J."/>
            <person name="Mondo S."/>
            <person name="Nolan M."/>
            <person name="Ohm R."/>
            <person name="Pangilinan J."/>
            <person name="Park H.-J."/>
            <person name="Ramirez L."/>
            <person name="Alfaro M."/>
            <person name="Sun H."/>
            <person name="Tritt A."/>
            <person name="Yoshinaga Y."/>
            <person name="Zwiers L.-H."/>
            <person name="Turgeon B."/>
            <person name="Goodwin S."/>
            <person name="Spatafora J."/>
            <person name="Crous P."/>
            <person name="Grigoriev I."/>
        </authorList>
    </citation>
    <scope>NUCLEOTIDE SEQUENCE</scope>
    <source>
        <strain evidence="2">CBS 110217</strain>
    </source>
</reference>
<feature type="non-terminal residue" evidence="2">
    <location>
        <position position="1"/>
    </location>
</feature>
<feature type="non-terminal residue" evidence="2">
    <location>
        <position position="134"/>
    </location>
</feature>
<proteinExistence type="predicted"/>
<feature type="region of interest" description="Disordered" evidence="1">
    <location>
        <begin position="54"/>
        <end position="134"/>
    </location>
</feature>
<dbReference type="EMBL" id="ML978186">
    <property type="protein sequence ID" value="KAF2030829.1"/>
    <property type="molecule type" value="Genomic_DNA"/>
</dbReference>
<dbReference type="Proteomes" id="UP000799777">
    <property type="component" value="Unassembled WGS sequence"/>
</dbReference>